<dbReference type="Proteomes" id="UP000548978">
    <property type="component" value="Unassembled WGS sequence"/>
</dbReference>
<keyword evidence="1" id="KW-1188">Viral release from host cell</keyword>
<dbReference type="AlphaFoldDB" id="A0A7W9A228"/>
<gene>
    <name evidence="3" type="ORF">FHS65_000721</name>
</gene>
<keyword evidence="4" id="KW-1185">Reference proteome</keyword>
<dbReference type="Gene3D" id="3.40.50.300">
    <property type="entry name" value="P-loop containing nucleotide triphosphate hydrolases"/>
    <property type="match status" value="1"/>
</dbReference>
<name>A0A7W9A228_9CAUL</name>
<dbReference type="OrthoDB" id="4519042at2"/>
<organism evidence="3 4">
    <name type="scientific">Brevundimonas halotolerans</name>
    <dbReference type="NCBI Taxonomy" id="69670"/>
    <lineage>
        <taxon>Bacteria</taxon>
        <taxon>Pseudomonadati</taxon>
        <taxon>Pseudomonadota</taxon>
        <taxon>Alphaproteobacteria</taxon>
        <taxon>Caulobacterales</taxon>
        <taxon>Caulobacteraceae</taxon>
        <taxon>Brevundimonas</taxon>
    </lineage>
</organism>
<accession>A0A7W9A228</accession>
<dbReference type="EMBL" id="JACIJB010000001">
    <property type="protein sequence ID" value="MBB5660003.1"/>
    <property type="molecule type" value="Genomic_DNA"/>
</dbReference>
<sequence length="373" mass="40212">MLLGGRGSGKTFAGALWLSERARTDGQVLALVGPALHDVREVMIEGPSGLKAMGEAGYRPVWEASRRRLRWPNDSVAYAYSAEDPDALRGPQFHAAWVDEFCAWRNPERTLSTLRFALRRGADPRLVVTTTPRPMVALRRLLAEPGVEVSRAGTEVNADNLAPGFLGHLRRLYAGTRLEAQELEGQIVETDGALFRAEDLARARGARPVELDRVVVAVDPPATAHGDACGIVVAGRRDHTAYVLADETVRGLSPAAWARVVASIVEREGAEAVIAEVNQGGDMVRTLLVQAGCACPVRSVHATRSKRARAEPVAALYEQGRVVHCAALPALEEDMMALGSGEGGPSPDRADALVWAITHLMLEPRGEPRLRSL</sequence>
<evidence type="ECO:0000256" key="1">
    <source>
        <dbReference type="ARBA" id="ARBA00022612"/>
    </source>
</evidence>
<dbReference type="InterPro" id="IPR027417">
    <property type="entry name" value="P-loop_NTPase"/>
</dbReference>
<reference evidence="3 4" key="1">
    <citation type="submission" date="2020-08" db="EMBL/GenBank/DDBJ databases">
        <title>Genomic Encyclopedia of Type Strains, Phase IV (KMG-IV): sequencing the most valuable type-strain genomes for metagenomic binning, comparative biology and taxonomic classification.</title>
        <authorList>
            <person name="Goeker M."/>
        </authorList>
    </citation>
    <scope>NUCLEOTIDE SEQUENCE [LARGE SCALE GENOMIC DNA]</scope>
    <source>
        <strain evidence="3 4">DSM 24448</strain>
    </source>
</reference>
<dbReference type="InterPro" id="IPR035421">
    <property type="entry name" value="Terminase_6C"/>
</dbReference>
<dbReference type="Gene3D" id="3.30.420.240">
    <property type="match status" value="1"/>
</dbReference>
<proteinExistence type="predicted"/>
<comment type="caution">
    <text evidence="3">The sequence shown here is derived from an EMBL/GenBank/DDBJ whole genome shotgun (WGS) entry which is preliminary data.</text>
</comment>
<dbReference type="Pfam" id="PF17289">
    <property type="entry name" value="Terminase_6C"/>
    <property type="match status" value="1"/>
</dbReference>
<dbReference type="RefSeq" id="WP_123286070.1">
    <property type="nucleotide sequence ID" value="NZ_JACIJB010000001.1"/>
</dbReference>
<evidence type="ECO:0000313" key="3">
    <source>
        <dbReference type="EMBL" id="MBB5660003.1"/>
    </source>
</evidence>
<protein>
    <submittedName>
        <fullName evidence="3">Phage terminase large subunit-like protein</fullName>
    </submittedName>
</protein>
<dbReference type="Pfam" id="PF03237">
    <property type="entry name" value="Terminase_6N"/>
    <property type="match status" value="1"/>
</dbReference>
<feature type="domain" description="Terminase large subunit gp17-like C-terminal" evidence="2">
    <location>
        <begin position="217"/>
        <end position="359"/>
    </location>
</feature>
<evidence type="ECO:0000313" key="4">
    <source>
        <dbReference type="Proteomes" id="UP000548978"/>
    </source>
</evidence>
<evidence type="ECO:0000259" key="2">
    <source>
        <dbReference type="Pfam" id="PF17289"/>
    </source>
</evidence>